<reference evidence="2 3" key="1">
    <citation type="submission" date="2018-05" db="EMBL/GenBank/DDBJ databases">
        <title>Genomic Encyclopedia of Type Strains, Phase IV (KMG-V): Genome sequencing to study the core and pangenomes of soil and plant-associated prokaryotes.</title>
        <authorList>
            <person name="Whitman W."/>
        </authorList>
    </citation>
    <scope>NUCLEOTIDE SEQUENCE [LARGE SCALE GENOMIC DNA]</scope>
    <source>
        <strain evidence="2 3">SLV-132</strain>
    </source>
</reference>
<feature type="domain" description="Amidase" evidence="1">
    <location>
        <begin position="33"/>
        <end position="425"/>
    </location>
</feature>
<organism evidence="2 3">
    <name type="scientific">Cupriavidus plantarum</name>
    <dbReference type="NCBI Taxonomy" id="942865"/>
    <lineage>
        <taxon>Bacteria</taxon>
        <taxon>Pseudomonadati</taxon>
        <taxon>Pseudomonadota</taxon>
        <taxon>Betaproteobacteria</taxon>
        <taxon>Burkholderiales</taxon>
        <taxon>Burkholderiaceae</taxon>
        <taxon>Cupriavidus</taxon>
    </lineage>
</organism>
<dbReference type="Proteomes" id="UP000245754">
    <property type="component" value="Unassembled WGS sequence"/>
</dbReference>
<dbReference type="SUPFAM" id="SSF75304">
    <property type="entry name" value="Amidase signature (AS) enzymes"/>
    <property type="match status" value="1"/>
</dbReference>
<proteinExistence type="predicted"/>
<dbReference type="Gene3D" id="3.90.1300.10">
    <property type="entry name" value="Amidase signature (AS) domain"/>
    <property type="match status" value="1"/>
</dbReference>
<protein>
    <submittedName>
        <fullName evidence="2">Amidase</fullName>
    </submittedName>
</protein>
<name>A0A316F2Y8_9BURK</name>
<comment type="caution">
    <text evidence="2">The sequence shown here is derived from an EMBL/GenBank/DDBJ whole genome shotgun (WGS) entry which is preliminary data.</text>
</comment>
<evidence type="ECO:0000313" key="3">
    <source>
        <dbReference type="Proteomes" id="UP000245754"/>
    </source>
</evidence>
<dbReference type="PANTHER" id="PTHR42678:SF34">
    <property type="entry name" value="OS04G0183300 PROTEIN"/>
    <property type="match status" value="1"/>
</dbReference>
<sequence length="486" mass="50048">MENNVFDIGACIGSATAKSIGAAIAARHITAVEVTQWYLARIDAYNGGASGLNCVRSLSSLALDEARRADAEIAAGQHRGPLHGVPYLIKDNVFTLDGSCASAGSRALASFIPPYEATIVSRLRDAGAVLLGKTNLTEFADFVADTMPAEFSGAGGVVRHPLGLRYGRGLGSSVGSAAAVGAGFCAFAIGTETQNSIQAPAVHTSIVGFKPSVGTVSRHGIVPLVPSQDSPGPLTLTVEDAALVFAAIAGPDAHDTATLARLPEGHAGERSIRGLRIGIPRRYVADNVMNDCREAVFTRTIDALRDAGAVIVDPCDLPSAEPLHEVRSCVFRAEFKESLNNLLSTLEPCGLSSMAALIEWNRAHPDAIPYGQSLLEAANATEGLASAGYVADRRRDIALSVDAGIAAALQSARADVLLAPMAAAAKCTGKAGAPVIALPAGADANGEPFGVTVFAMPGDDRAVLEAAAAIEKVVGQRIVKELTRAG</sequence>
<dbReference type="InterPro" id="IPR023631">
    <property type="entry name" value="Amidase_dom"/>
</dbReference>
<dbReference type="Pfam" id="PF01425">
    <property type="entry name" value="Amidase"/>
    <property type="match status" value="1"/>
</dbReference>
<dbReference type="AlphaFoldDB" id="A0A316F2Y8"/>
<evidence type="ECO:0000259" key="1">
    <source>
        <dbReference type="Pfam" id="PF01425"/>
    </source>
</evidence>
<dbReference type="InterPro" id="IPR036928">
    <property type="entry name" value="AS_sf"/>
</dbReference>
<dbReference type="RefSeq" id="WP_181366101.1">
    <property type="nucleotide sequence ID" value="NZ_QGGT01000001.1"/>
</dbReference>
<gene>
    <name evidence="2" type="ORF">C7419_1011755</name>
</gene>
<evidence type="ECO:0000313" key="2">
    <source>
        <dbReference type="EMBL" id="PWK37869.1"/>
    </source>
</evidence>
<accession>A0A316F2Y8</accession>
<dbReference type="EMBL" id="QGGT01000001">
    <property type="protein sequence ID" value="PWK37869.1"/>
    <property type="molecule type" value="Genomic_DNA"/>
</dbReference>
<dbReference type="PANTHER" id="PTHR42678">
    <property type="entry name" value="AMIDASE"/>
    <property type="match status" value="1"/>
</dbReference>
<keyword evidence="3" id="KW-1185">Reference proteome</keyword>